<dbReference type="Pfam" id="PF07839">
    <property type="entry name" value="CaM_binding"/>
    <property type="match status" value="1"/>
</dbReference>
<dbReference type="InterPro" id="IPR012417">
    <property type="entry name" value="CaM-bd_dom_pln"/>
</dbReference>
<feature type="region of interest" description="Disordered" evidence="1">
    <location>
        <begin position="334"/>
        <end position="366"/>
    </location>
</feature>
<feature type="domain" description="Calmodulin-binding" evidence="2">
    <location>
        <begin position="359"/>
        <end position="474"/>
    </location>
</feature>
<organism evidence="3 4">
    <name type="scientific">Tetracentron sinense</name>
    <name type="common">Spur-leaf</name>
    <dbReference type="NCBI Taxonomy" id="13715"/>
    <lineage>
        <taxon>Eukaryota</taxon>
        <taxon>Viridiplantae</taxon>
        <taxon>Streptophyta</taxon>
        <taxon>Embryophyta</taxon>
        <taxon>Tracheophyta</taxon>
        <taxon>Spermatophyta</taxon>
        <taxon>Magnoliopsida</taxon>
        <taxon>Trochodendrales</taxon>
        <taxon>Trochodendraceae</taxon>
        <taxon>Tetracentron</taxon>
    </lineage>
</organism>
<feature type="compositionally biased region" description="Low complexity" evidence="1">
    <location>
        <begin position="286"/>
        <end position="303"/>
    </location>
</feature>
<dbReference type="Proteomes" id="UP000655225">
    <property type="component" value="Unassembled WGS sequence"/>
</dbReference>
<feature type="compositionally biased region" description="Polar residues" evidence="1">
    <location>
        <begin position="272"/>
        <end position="285"/>
    </location>
</feature>
<sequence>MAKEKIEFQVTPERSKIKDDILRRNSTGKPGTSNSGEKILPHYLRASTGSCHDFCKFGRKHAFETKAKHPMLKGLAATPAEGRDPVQSVALLGRKKLSLVKLNPSPDSKTQLLDKPKIKIKPKIYKREVSSPAKKVYVSPEQASSAAKQKVVSAKYATVLKPKPVAAKPSSAPLIPSGILSSRRNSDAKIGQNMGASKIGEKKLFVPLTASLSPKPFVNKAASLNAIKYKNPKVVSPLKNQNGIRKAEPKQPNNDQVLEKILYVIELKAENKSSGPAQNGSDTIQSFPSTSSPSPTISPVLSSHEGEEHEDSVFTLTEADDSISELYKKNKNQIETSKLESKRLPRRGATDHPQDKDFKPQKLNFRRGQVIDLQSEKNGVRRLRFRQGRALGENQNSKGDVGKRSFIMREVVNGDANGTKSKSEEVILRHQHVQEKKDTQGLFNNVIEETASKLVETRKSKVKALVGAFETVISLQDGKPSTNSTN</sequence>
<dbReference type="OMA" id="RISTNEH"/>
<comment type="caution">
    <text evidence="3">The sequence shown here is derived from an EMBL/GenBank/DDBJ whole genome shotgun (WGS) entry which is preliminary data.</text>
</comment>
<accession>A0A834YPE8</accession>
<proteinExistence type="predicted"/>
<dbReference type="EMBL" id="JABCRI010000018">
    <property type="protein sequence ID" value="KAF8389752.1"/>
    <property type="molecule type" value="Genomic_DNA"/>
</dbReference>
<reference evidence="3 4" key="1">
    <citation type="submission" date="2020-04" db="EMBL/GenBank/DDBJ databases">
        <title>Plant Genome Project.</title>
        <authorList>
            <person name="Zhang R.-G."/>
        </authorList>
    </citation>
    <scope>NUCLEOTIDE SEQUENCE [LARGE SCALE GENOMIC DNA]</scope>
    <source>
        <strain evidence="3">YNK0</strain>
        <tissue evidence="3">Leaf</tissue>
    </source>
</reference>
<gene>
    <name evidence="3" type="ORF">HHK36_024271</name>
</gene>
<dbReference type="OrthoDB" id="766386at2759"/>
<feature type="compositionally biased region" description="Basic and acidic residues" evidence="1">
    <location>
        <begin position="337"/>
        <end position="360"/>
    </location>
</feature>
<keyword evidence="4" id="KW-1185">Reference proteome</keyword>
<dbReference type="AlphaFoldDB" id="A0A834YPE8"/>
<evidence type="ECO:0000256" key="1">
    <source>
        <dbReference type="SAM" id="MobiDB-lite"/>
    </source>
</evidence>
<dbReference type="GO" id="GO:0005516">
    <property type="term" value="F:calmodulin binding"/>
    <property type="evidence" value="ECO:0007669"/>
    <property type="project" value="InterPro"/>
</dbReference>
<feature type="region of interest" description="Disordered" evidence="1">
    <location>
        <begin position="271"/>
        <end position="312"/>
    </location>
</feature>
<evidence type="ECO:0000313" key="3">
    <source>
        <dbReference type="EMBL" id="KAF8389752.1"/>
    </source>
</evidence>
<protein>
    <recommendedName>
        <fullName evidence="2">Calmodulin-binding domain-containing protein</fullName>
    </recommendedName>
</protein>
<dbReference type="PANTHER" id="PTHR33349">
    <property type="entry name" value="EMB|CAB62594.1"/>
    <property type="match status" value="1"/>
</dbReference>
<evidence type="ECO:0000313" key="4">
    <source>
        <dbReference type="Proteomes" id="UP000655225"/>
    </source>
</evidence>
<evidence type="ECO:0000259" key="2">
    <source>
        <dbReference type="SMART" id="SM01054"/>
    </source>
</evidence>
<dbReference type="PANTHER" id="PTHR33349:SF1">
    <property type="entry name" value="EMB|CAB62594.1"/>
    <property type="match status" value="1"/>
</dbReference>
<dbReference type="SMART" id="SM01054">
    <property type="entry name" value="CaM_binding"/>
    <property type="match status" value="1"/>
</dbReference>
<name>A0A834YPE8_TETSI</name>